<dbReference type="Gene3D" id="3.30.420.40">
    <property type="match status" value="2"/>
</dbReference>
<dbReference type="Proteomes" id="UP000054047">
    <property type="component" value="Unassembled WGS sequence"/>
</dbReference>
<dbReference type="CDD" id="cd10207">
    <property type="entry name" value="ASKHA_NBD_Arp10"/>
    <property type="match status" value="1"/>
</dbReference>
<dbReference type="PANTHER" id="PTHR11937">
    <property type="entry name" value="ACTIN"/>
    <property type="match status" value="1"/>
</dbReference>
<dbReference type="Gene3D" id="3.90.640.10">
    <property type="entry name" value="Actin, Chain A, domain 4"/>
    <property type="match status" value="1"/>
</dbReference>
<comment type="similarity">
    <text evidence="1">Belongs to the actin family.</text>
</comment>
<dbReference type="Pfam" id="PF00022">
    <property type="entry name" value="Actin"/>
    <property type="match status" value="1"/>
</dbReference>
<dbReference type="SMART" id="SM00268">
    <property type="entry name" value="ACTIN"/>
    <property type="match status" value="1"/>
</dbReference>
<reference evidence="2 3" key="1">
    <citation type="submission" date="2013-12" db="EMBL/GenBank/DDBJ databases">
        <title>Draft genome of the parsitic nematode Ancylostoma duodenale.</title>
        <authorList>
            <person name="Mitreva M."/>
        </authorList>
    </citation>
    <scope>NUCLEOTIDE SEQUENCE [LARGE SCALE GENOMIC DNA]</scope>
    <source>
        <strain evidence="2 3">Zhejiang</strain>
    </source>
</reference>
<dbReference type="InterPro" id="IPR004000">
    <property type="entry name" value="Actin"/>
</dbReference>
<evidence type="ECO:0000313" key="3">
    <source>
        <dbReference type="Proteomes" id="UP000054047"/>
    </source>
</evidence>
<organism evidence="2 3">
    <name type="scientific">Ancylostoma duodenale</name>
    <dbReference type="NCBI Taxonomy" id="51022"/>
    <lineage>
        <taxon>Eukaryota</taxon>
        <taxon>Metazoa</taxon>
        <taxon>Ecdysozoa</taxon>
        <taxon>Nematoda</taxon>
        <taxon>Chromadorea</taxon>
        <taxon>Rhabditida</taxon>
        <taxon>Rhabditina</taxon>
        <taxon>Rhabditomorpha</taxon>
        <taxon>Strongyloidea</taxon>
        <taxon>Ancylostomatidae</taxon>
        <taxon>Ancylostomatinae</taxon>
        <taxon>Ancylostoma</taxon>
    </lineage>
</organism>
<dbReference type="EMBL" id="KN729581">
    <property type="protein sequence ID" value="KIH62107.1"/>
    <property type="molecule type" value="Genomic_DNA"/>
</dbReference>
<protein>
    <submittedName>
        <fullName evidence="2">Actin</fullName>
    </submittedName>
</protein>
<proteinExistence type="inferred from homology"/>
<name>A0A0C2DI14_9BILA</name>
<gene>
    <name evidence="2" type="ORF">ANCDUO_07613</name>
</gene>
<accession>A0A0C2DI14</accession>
<dbReference type="InterPro" id="IPR043129">
    <property type="entry name" value="ATPase_NBD"/>
</dbReference>
<sequence>MTSAVRASGSSRRSLSALATCTSLYQAINSIDNSKPAVILDLGRRLTKVGFAGEFVPRAIIHSQFLDGSIYGQNTNPSGDQQKLGPTLSVMVKFFRNIFNSYLLTMPRERRVVIVESMLTPTRLRDLICEALLEVLNVPSVLFIPSHLAATFPYNTDYALVVDVGYTETVAVPIAEGVTMLSCWEVSNIGARKLEDRVRELLRKHGRIEKWNEVCEIKDEDWNLIEEANIVEDICVRFVFCSPFDRGQAIQAQGAEHGLPPIKSVKLPLGADFLLVPGFVREAACEVFFEKGGDDMSLPSLIHSIVEKCPLDLRKRMFESLLLTGGPSLIPGFLSRLKRRLALGAVEPRASRQAELAEDAKASPSKMKQCESIRFYRFKDQSAEIYLPWLGGSLFGALQDAVQLRSITRETWIEERNIPDWTDYVRHGIPCGRPELER</sequence>
<evidence type="ECO:0000256" key="1">
    <source>
        <dbReference type="RuleBase" id="RU000487"/>
    </source>
</evidence>
<dbReference type="OrthoDB" id="337660at2759"/>
<dbReference type="AlphaFoldDB" id="A0A0C2DI14"/>
<keyword evidence="3" id="KW-1185">Reference proteome</keyword>
<evidence type="ECO:0000313" key="2">
    <source>
        <dbReference type="EMBL" id="KIH62107.1"/>
    </source>
</evidence>
<dbReference type="SUPFAM" id="SSF53067">
    <property type="entry name" value="Actin-like ATPase domain"/>
    <property type="match status" value="2"/>
</dbReference>